<keyword evidence="3" id="KW-1185">Reference proteome</keyword>
<gene>
    <name evidence="2" type="ORF">G7Y89_g9815</name>
</gene>
<dbReference type="AlphaFoldDB" id="A0A8H4RHN0"/>
<evidence type="ECO:0000313" key="3">
    <source>
        <dbReference type="Proteomes" id="UP000566819"/>
    </source>
</evidence>
<evidence type="ECO:0000256" key="1">
    <source>
        <dbReference type="SAM" id="Coils"/>
    </source>
</evidence>
<proteinExistence type="predicted"/>
<comment type="caution">
    <text evidence="2">The sequence shown here is derived from an EMBL/GenBank/DDBJ whole genome shotgun (WGS) entry which is preliminary data.</text>
</comment>
<reference evidence="2 3" key="1">
    <citation type="submission" date="2020-03" db="EMBL/GenBank/DDBJ databases">
        <title>Draft Genome Sequence of Cudoniella acicularis.</title>
        <authorList>
            <person name="Buettner E."/>
            <person name="Kellner H."/>
        </authorList>
    </citation>
    <scope>NUCLEOTIDE SEQUENCE [LARGE SCALE GENOMIC DNA]</scope>
    <source>
        <strain evidence="2 3">DSM 108380</strain>
    </source>
</reference>
<keyword evidence="1" id="KW-0175">Coiled coil</keyword>
<dbReference type="EMBL" id="JAAMPI010000826">
    <property type="protein sequence ID" value="KAF4628342.1"/>
    <property type="molecule type" value="Genomic_DNA"/>
</dbReference>
<dbReference type="Proteomes" id="UP000566819">
    <property type="component" value="Unassembled WGS sequence"/>
</dbReference>
<name>A0A8H4RHN0_9HELO</name>
<sequence>MAELSDAQRRLQEAEERKAHIRTEILDTTNLGLEGDELGLAASWRSLEALVKDSRRAVELRQIVLQELEAQYVELKVLERKWSVLREQIRDPDTVQRDRLRRIAFISIGGMFGCWLAQRLWRSGFVQVAGDWYCSPHWVKITAIWMAF</sequence>
<accession>A0A8H4RHN0</accession>
<organism evidence="2 3">
    <name type="scientific">Cudoniella acicularis</name>
    <dbReference type="NCBI Taxonomy" id="354080"/>
    <lineage>
        <taxon>Eukaryota</taxon>
        <taxon>Fungi</taxon>
        <taxon>Dikarya</taxon>
        <taxon>Ascomycota</taxon>
        <taxon>Pezizomycotina</taxon>
        <taxon>Leotiomycetes</taxon>
        <taxon>Helotiales</taxon>
        <taxon>Tricladiaceae</taxon>
        <taxon>Cudoniella</taxon>
    </lineage>
</organism>
<feature type="coiled-coil region" evidence="1">
    <location>
        <begin position="4"/>
        <end position="31"/>
    </location>
</feature>
<evidence type="ECO:0000313" key="2">
    <source>
        <dbReference type="EMBL" id="KAF4628342.1"/>
    </source>
</evidence>
<protein>
    <submittedName>
        <fullName evidence="2">Uncharacterized protein</fullName>
    </submittedName>
</protein>